<feature type="region of interest" description="Disordered" evidence="1">
    <location>
        <begin position="52"/>
        <end position="78"/>
    </location>
</feature>
<gene>
    <name evidence="3" type="ORF">D0Z70_01385</name>
</gene>
<feature type="chain" id="PRO_5019161928" description="Secreted protein" evidence="2">
    <location>
        <begin position="33"/>
        <end position="78"/>
    </location>
</feature>
<dbReference type="AlphaFoldDB" id="A0A418YYJ0"/>
<proteinExistence type="predicted"/>
<name>A0A418YYJ0_9SPHN</name>
<comment type="caution">
    <text evidence="3">The sequence shown here is derived from an EMBL/GenBank/DDBJ whole genome shotgun (WGS) entry which is preliminary data.</text>
</comment>
<feature type="signal peptide" evidence="2">
    <location>
        <begin position="1"/>
        <end position="32"/>
    </location>
</feature>
<feature type="compositionally biased region" description="Polar residues" evidence="1">
    <location>
        <begin position="60"/>
        <end position="70"/>
    </location>
</feature>
<evidence type="ECO:0008006" key="5">
    <source>
        <dbReference type="Google" id="ProtNLM"/>
    </source>
</evidence>
<evidence type="ECO:0000313" key="4">
    <source>
        <dbReference type="Proteomes" id="UP000283469"/>
    </source>
</evidence>
<dbReference type="Proteomes" id="UP000283469">
    <property type="component" value="Unassembled WGS sequence"/>
</dbReference>
<organism evidence="3 4">
    <name type="scientific">Sphingobium terrigena</name>
    <dbReference type="NCBI Taxonomy" id="2304063"/>
    <lineage>
        <taxon>Bacteria</taxon>
        <taxon>Pseudomonadati</taxon>
        <taxon>Pseudomonadota</taxon>
        <taxon>Alphaproteobacteria</taxon>
        <taxon>Sphingomonadales</taxon>
        <taxon>Sphingomonadaceae</taxon>
        <taxon>Sphingobium</taxon>
    </lineage>
</organism>
<keyword evidence="2" id="KW-0732">Signal</keyword>
<evidence type="ECO:0000256" key="1">
    <source>
        <dbReference type="SAM" id="MobiDB-lite"/>
    </source>
</evidence>
<evidence type="ECO:0000313" key="3">
    <source>
        <dbReference type="EMBL" id="RJG57892.1"/>
    </source>
</evidence>
<sequence>MMVQLGIEGYYVMRRSRALIAAMFLLSLAVTACGSSEKTSDISEDQMNHYAGIAEHDHPTNSTNATAHSPTPNPAKKQ</sequence>
<evidence type="ECO:0000256" key="2">
    <source>
        <dbReference type="SAM" id="SignalP"/>
    </source>
</evidence>
<protein>
    <recommendedName>
        <fullName evidence="5">Secreted protein</fullName>
    </recommendedName>
</protein>
<accession>A0A418YYJ0</accession>
<keyword evidence="4" id="KW-1185">Reference proteome</keyword>
<reference evidence="3 4" key="1">
    <citation type="submission" date="2018-08" db="EMBL/GenBank/DDBJ databases">
        <title>Sphingobium sp. EO9.</title>
        <authorList>
            <person name="Park Y."/>
            <person name="Kim K.H."/>
            <person name="Jeon C.O."/>
        </authorList>
    </citation>
    <scope>NUCLEOTIDE SEQUENCE [LARGE SCALE GENOMIC DNA]</scope>
    <source>
        <strain evidence="3 4">EO9</strain>
    </source>
</reference>
<dbReference type="EMBL" id="QVRA01000001">
    <property type="protein sequence ID" value="RJG57892.1"/>
    <property type="molecule type" value="Genomic_DNA"/>
</dbReference>